<dbReference type="InterPro" id="IPR008983">
    <property type="entry name" value="Tumour_necrosis_fac-like_dom"/>
</dbReference>
<dbReference type="PROSITE" id="PS50871">
    <property type="entry name" value="C1Q"/>
    <property type="match status" value="1"/>
</dbReference>
<dbReference type="Gene3D" id="2.60.120.40">
    <property type="match status" value="1"/>
</dbReference>
<evidence type="ECO:0000313" key="2">
    <source>
        <dbReference type="EMBL" id="KAK3107601.1"/>
    </source>
</evidence>
<dbReference type="Pfam" id="PF00386">
    <property type="entry name" value="C1q"/>
    <property type="match status" value="1"/>
</dbReference>
<dbReference type="Proteomes" id="UP001186944">
    <property type="component" value="Unassembled WGS sequence"/>
</dbReference>
<evidence type="ECO:0000313" key="3">
    <source>
        <dbReference type="Proteomes" id="UP001186944"/>
    </source>
</evidence>
<keyword evidence="3" id="KW-1185">Reference proteome</keyword>
<dbReference type="SUPFAM" id="SSF49842">
    <property type="entry name" value="TNF-like"/>
    <property type="match status" value="1"/>
</dbReference>
<dbReference type="AlphaFoldDB" id="A0AA88YU85"/>
<dbReference type="EMBL" id="VSWD01000002">
    <property type="protein sequence ID" value="KAK3107601.1"/>
    <property type="molecule type" value="Genomic_DNA"/>
</dbReference>
<protein>
    <recommendedName>
        <fullName evidence="1">C1q domain-containing protein</fullName>
    </recommendedName>
</protein>
<evidence type="ECO:0000259" key="1">
    <source>
        <dbReference type="PROSITE" id="PS50871"/>
    </source>
</evidence>
<proteinExistence type="predicted"/>
<feature type="domain" description="C1q" evidence="1">
    <location>
        <begin position="1"/>
        <end position="75"/>
    </location>
</feature>
<reference evidence="2" key="1">
    <citation type="submission" date="2019-08" db="EMBL/GenBank/DDBJ databases">
        <title>The improved chromosome-level genome for the pearl oyster Pinctada fucata martensii using PacBio sequencing and Hi-C.</title>
        <authorList>
            <person name="Zheng Z."/>
        </authorList>
    </citation>
    <scope>NUCLEOTIDE SEQUENCE</scope>
    <source>
        <strain evidence="2">ZZ-2019</strain>
        <tissue evidence="2">Adductor muscle</tissue>
    </source>
</reference>
<accession>A0AA88YU85</accession>
<dbReference type="InterPro" id="IPR001073">
    <property type="entry name" value="C1q_dom"/>
</dbReference>
<sequence length="75" mass="8174">MAYPGHYIHAEMVHNGAAISYVYASKSEDDTGTAVVNLVLQKGDKVWVKHGNDPNGIAQLEGYYSAFSGFLIQPM</sequence>
<name>A0AA88YU85_PINIB</name>
<comment type="caution">
    <text evidence="2">The sequence shown here is derived from an EMBL/GenBank/DDBJ whole genome shotgun (WGS) entry which is preliminary data.</text>
</comment>
<organism evidence="2 3">
    <name type="scientific">Pinctada imbricata</name>
    <name type="common">Atlantic pearl-oyster</name>
    <name type="synonym">Pinctada martensii</name>
    <dbReference type="NCBI Taxonomy" id="66713"/>
    <lineage>
        <taxon>Eukaryota</taxon>
        <taxon>Metazoa</taxon>
        <taxon>Spiralia</taxon>
        <taxon>Lophotrochozoa</taxon>
        <taxon>Mollusca</taxon>
        <taxon>Bivalvia</taxon>
        <taxon>Autobranchia</taxon>
        <taxon>Pteriomorphia</taxon>
        <taxon>Pterioida</taxon>
        <taxon>Pterioidea</taxon>
        <taxon>Pteriidae</taxon>
        <taxon>Pinctada</taxon>
    </lineage>
</organism>
<gene>
    <name evidence="2" type="ORF">FSP39_018133</name>
</gene>